<reference evidence="1 2" key="1">
    <citation type="submission" date="2020-01" db="EMBL/GenBank/DDBJ databases">
        <title>Dynamics of blaIMP-6 dissemination in carbapenem resistant Enterobacteriacea isolated from regional surveillance in Osaka, Japan.</title>
        <authorList>
            <person name="Abe R."/>
            <person name="Akeda Y."/>
            <person name="Sugawara Y."/>
            <person name="Yamamoto N."/>
            <person name="Tomono K."/>
            <person name="Takeuchi D."/>
            <person name="Kawahara R."/>
            <person name="Hamada S."/>
        </authorList>
    </citation>
    <scope>NUCLEOTIDE SEQUENCE [LARGE SCALE GENOMIC DNA]</scope>
    <source>
        <strain evidence="1 2">E300</strain>
    </source>
</reference>
<dbReference type="EMBL" id="AP022360">
    <property type="protein sequence ID" value="BBU84700.1"/>
    <property type="molecule type" value="Genomic_DNA"/>
</dbReference>
<accession>A0A8S0FY67</accession>
<evidence type="ECO:0000313" key="2">
    <source>
        <dbReference type="Proteomes" id="UP000467488"/>
    </source>
</evidence>
<name>A0A8S0FY67_ECOLX</name>
<sequence length="47" mass="5698">MNEALNSQRTSEELHHYYEIVWDEEQTHKFKNISPHLQRIKAFKTLG</sequence>
<dbReference type="PANTHER" id="PTHR35602">
    <property type="entry name" value="ESTERASE YQIA-RELATED"/>
    <property type="match status" value="1"/>
</dbReference>
<dbReference type="Proteomes" id="UP000467488">
    <property type="component" value="Chromosome"/>
</dbReference>
<dbReference type="Pfam" id="PF05728">
    <property type="entry name" value="UPF0227"/>
    <property type="match status" value="1"/>
</dbReference>
<gene>
    <name evidence="1" type="ORF">EIMP300_61000</name>
</gene>
<dbReference type="InterPro" id="IPR008886">
    <property type="entry name" value="UPF0227/Esterase_YqiA"/>
</dbReference>
<proteinExistence type="predicted"/>
<evidence type="ECO:0000313" key="1">
    <source>
        <dbReference type="EMBL" id="BBU84700.1"/>
    </source>
</evidence>
<dbReference type="AlphaFoldDB" id="A0A8S0FY67"/>
<dbReference type="PANTHER" id="PTHR35602:SF2">
    <property type="entry name" value="UPF0227 PROTEIN YCFP"/>
    <property type="match status" value="1"/>
</dbReference>
<organism evidence="1 2">
    <name type="scientific">Escherichia coli</name>
    <dbReference type="NCBI Taxonomy" id="562"/>
    <lineage>
        <taxon>Bacteria</taxon>
        <taxon>Pseudomonadati</taxon>
        <taxon>Pseudomonadota</taxon>
        <taxon>Gammaproteobacteria</taxon>
        <taxon>Enterobacterales</taxon>
        <taxon>Enterobacteriaceae</taxon>
        <taxon>Escherichia</taxon>
    </lineage>
</organism>
<protein>
    <submittedName>
        <fullName evidence="1">Uncharacterized protein</fullName>
    </submittedName>
</protein>